<dbReference type="SUPFAM" id="SSF50978">
    <property type="entry name" value="WD40 repeat-like"/>
    <property type="match status" value="1"/>
</dbReference>
<reference evidence="5 6" key="1">
    <citation type="journal article" date="2021" name="Comput. Struct. Biotechnol. J.">
        <title>De novo genome assembly of the potent medicinal plant Rehmannia glutinosa using nanopore technology.</title>
        <authorList>
            <person name="Ma L."/>
            <person name="Dong C."/>
            <person name="Song C."/>
            <person name="Wang X."/>
            <person name="Zheng X."/>
            <person name="Niu Y."/>
            <person name="Chen S."/>
            <person name="Feng W."/>
        </authorList>
    </citation>
    <scope>NUCLEOTIDE SEQUENCE [LARGE SCALE GENOMIC DNA]</scope>
    <source>
        <strain evidence="5">DH-2019</strain>
    </source>
</reference>
<name>A0ABR0U0Y1_REHGL</name>
<dbReference type="InterPro" id="IPR001680">
    <property type="entry name" value="WD40_rpt"/>
</dbReference>
<dbReference type="PROSITE" id="PS50082">
    <property type="entry name" value="WD_REPEATS_2"/>
    <property type="match status" value="4"/>
</dbReference>
<evidence type="ECO:0000256" key="3">
    <source>
        <dbReference type="PROSITE-ProRule" id="PRU00221"/>
    </source>
</evidence>
<accession>A0ABR0U0Y1</accession>
<keyword evidence="6" id="KW-1185">Reference proteome</keyword>
<proteinExistence type="predicted"/>
<feature type="region of interest" description="Disordered" evidence="4">
    <location>
        <begin position="1"/>
        <end position="62"/>
    </location>
</feature>
<evidence type="ECO:0000256" key="4">
    <source>
        <dbReference type="SAM" id="MobiDB-lite"/>
    </source>
</evidence>
<feature type="repeat" description="WD" evidence="3">
    <location>
        <begin position="191"/>
        <end position="222"/>
    </location>
</feature>
<organism evidence="5 6">
    <name type="scientific">Rehmannia glutinosa</name>
    <name type="common">Chinese foxglove</name>
    <dbReference type="NCBI Taxonomy" id="99300"/>
    <lineage>
        <taxon>Eukaryota</taxon>
        <taxon>Viridiplantae</taxon>
        <taxon>Streptophyta</taxon>
        <taxon>Embryophyta</taxon>
        <taxon>Tracheophyta</taxon>
        <taxon>Spermatophyta</taxon>
        <taxon>Magnoliopsida</taxon>
        <taxon>eudicotyledons</taxon>
        <taxon>Gunneridae</taxon>
        <taxon>Pentapetalae</taxon>
        <taxon>asterids</taxon>
        <taxon>lamiids</taxon>
        <taxon>Lamiales</taxon>
        <taxon>Orobanchaceae</taxon>
        <taxon>Rehmannieae</taxon>
        <taxon>Rehmannia</taxon>
    </lineage>
</organism>
<evidence type="ECO:0000256" key="1">
    <source>
        <dbReference type="ARBA" id="ARBA00022574"/>
    </source>
</evidence>
<evidence type="ECO:0000313" key="5">
    <source>
        <dbReference type="EMBL" id="KAK6115902.1"/>
    </source>
</evidence>
<dbReference type="Pfam" id="PF00400">
    <property type="entry name" value="WD40"/>
    <property type="match status" value="6"/>
</dbReference>
<dbReference type="PANTHER" id="PTHR22844">
    <property type="entry name" value="F-BOX AND WD40 DOMAIN PROTEIN"/>
    <property type="match status" value="1"/>
</dbReference>
<gene>
    <name evidence="5" type="ORF">DH2020_008171</name>
</gene>
<dbReference type="EMBL" id="JABTTQ020003506">
    <property type="protein sequence ID" value="KAK6115902.1"/>
    <property type="molecule type" value="Genomic_DNA"/>
</dbReference>
<feature type="repeat" description="WD" evidence="3">
    <location>
        <begin position="238"/>
        <end position="270"/>
    </location>
</feature>
<dbReference type="PANTHER" id="PTHR22844:SF363">
    <property type="entry name" value="TRANSDUCIN_WD40 REPEAT-LIKE SUPERFAMILY PROTEIN-RELATED"/>
    <property type="match status" value="1"/>
</dbReference>
<feature type="repeat" description="WD" evidence="3">
    <location>
        <begin position="281"/>
        <end position="310"/>
    </location>
</feature>
<dbReference type="InterPro" id="IPR036322">
    <property type="entry name" value="WD40_repeat_dom_sf"/>
</dbReference>
<keyword evidence="2" id="KW-0677">Repeat</keyword>
<sequence>MFAETNSAAAPSKKGYSDPNISSSSDGGAGDDFAPRNSSFSAYDPNRLSGEGSPMMMSPWNQNSPFAKSPWSNFTDNPPQNNVPQSGLVGSLVREEGHIYSLAAKNDVLYTGSDSKNIRVWKNLQEFSAFKSIVVWNYVEVKRKRTALWIKHTDAISCLSMNEEKGLLYSASWDRTFKVWRVGNSKCVESVKAHDDAVNCVVSSVDGVVYTGSADGTVKVWKREENGKGVKHVLTQTLLSQECAVTALAVNDAGSVVYCGSSDGLVNFWEREKQLSHGGVLKGHKLAVLCLAAAGNLVFSGSADKTICVWRRDGAVHTCLSVLSGHTGPVKCLAVEEDKESAAGGDKKWVVYSGSLDKSVKVWSVSEMAPDIQQMALMQQRDGDFNWDSIPSAKY</sequence>
<dbReference type="InterPro" id="IPR015943">
    <property type="entry name" value="WD40/YVTN_repeat-like_dom_sf"/>
</dbReference>
<comment type="caution">
    <text evidence="5">The sequence shown here is derived from an EMBL/GenBank/DDBJ whole genome shotgun (WGS) entry which is preliminary data.</text>
</comment>
<dbReference type="InterPro" id="IPR020472">
    <property type="entry name" value="WD40_PAC1"/>
</dbReference>
<feature type="repeat" description="WD" evidence="3">
    <location>
        <begin position="149"/>
        <end position="190"/>
    </location>
</feature>
<dbReference type="Proteomes" id="UP001318860">
    <property type="component" value="Unassembled WGS sequence"/>
</dbReference>
<dbReference type="InterPro" id="IPR045182">
    <property type="entry name" value="JINGUBANG-like"/>
</dbReference>
<protein>
    <submittedName>
        <fullName evidence="5">Uncharacterized protein</fullName>
    </submittedName>
</protein>
<dbReference type="SMART" id="SM00320">
    <property type="entry name" value="WD40"/>
    <property type="match status" value="6"/>
</dbReference>
<dbReference type="PRINTS" id="PR00320">
    <property type="entry name" value="GPROTEINBRPT"/>
</dbReference>
<evidence type="ECO:0000313" key="6">
    <source>
        <dbReference type="Proteomes" id="UP001318860"/>
    </source>
</evidence>
<dbReference type="Gene3D" id="2.130.10.10">
    <property type="entry name" value="YVTN repeat-like/Quinoprotein amine dehydrogenase"/>
    <property type="match status" value="2"/>
</dbReference>
<evidence type="ECO:0000256" key="2">
    <source>
        <dbReference type="ARBA" id="ARBA00022737"/>
    </source>
</evidence>
<dbReference type="PROSITE" id="PS50294">
    <property type="entry name" value="WD_REPEATS_REGION"/>
    <property type="match status" value="2"/>
</dbReference>
<dbReference type="CDD" id="cd00200">
    <property type="entry name" value="WD40"/>
    <property type="match status" value="1"/>
</dbReference>
<keyword evidence="1 3" id="KW-0853">WD repeat</keyword>